<dbReference type="SUPFAM" id="SSF47336">
    <property type="entry name" value="ACP-like"/>
    <property type="match status" value="1"/>
</dbReference>
<evidence type="ECO:0000313" key="2">
    <source>
        <dbReference type="EMBL" id="OLF19340.1"/>
    </source>
</evidence>
<dbReference type="OrthoDB" id="2625323at2"/>
<accession>A0A1Q8CYC4</accession>
<dbReference type="Gene3D" id="1.10.1200.10">
    <property type="entry name" value="ACP-like"/>
    <property type="match status" value="1"/>
</dbReference>
<feature type="domain" description="Carrier" evidence="1">
    <location>
        <begin position="2"/>
        <end position="80"/>
    </location>
</feature>
<dbReference type="EMBL" id="MSIE01000002">
    <property type="protein sequence ID" value="OLF19340.1"/>
    <property type="molecule type" value="Genomic_DNA"/>
</dbReference>
<dbReference type="STRING" id="1912961.BU204_02385"/>
<name>A0A1Q8CYC4_9PSEU</name>
<reference evidence="2 3" key="1">
    <citation type="submission" date="2016-12" db="EMBL/GenBank/DDBJ databases">
        <title>The draft genome sequence of Actinophytocola sp. 11-183.</title>
        <authorList>
            <person name="Wang W."/>
            <person name="Yuan L."/>
        </authorList>
    </citation>
    <scope>NUCLEOTIDE SEQUENCE [LARGE SCALE GENOMIC DNA]</scope>
    <source>
        <strain evidence="2 3">11-183</strain>
    </source>
</reference>
<dbReference type="InterPro" id="IPR009081">
    <property type="entry name" value="PP-bd_ACP"/>
</dbReference>
<evidence type="ECO:0000313" key="3">
    <source>
        <dbReference type="Proteomes" id="UP000185596"/>
    </source>
</evidence>
<dbReference type="Proteomes" id="UP000185596">
    <property type="component" value="Unassembled WGS sequence"/>
</dbReference>
<protein>
    <recommendedName>
        <fullName evidence="1">Carrier domain-containing protein</fullName>
    </recommendedName>
</protein>
<sequence>MDNTEIITRYLVEEFLPDVDVTELPPDYDLFAGGVVDSLALLKIIDWLGERFHLNLEDIEIAPDNFRTVHAIDSFIGAAGAHLVGKGMS</sequence>
<comment type="caution">
    <text evidence="2">The sequence shown here is derived from an EMBL/GenBank/DDBJ whole genome shotgun (WGS) entry which is preliminary data.</text>
</comment>
<proteinExistence type="predicted"/>
<dbReference type="PROSITE" id="PS50075">
    <property type="entry name" value="CARRIER"/>
    <property type="match status" value="1"/>
</dbReference>
<dbReference type="AlphaFoldDB" id="A0A1Q8CYC4"/>
<gene>
    <name evidence="2" type="ORF">BU204_02385</name>
</gene>
<dbReference type="InterPro" id="IPR036736">
    <property type="entry name" value="ACP-like_sf"/>
</dbReference>
<evidence type="ECO:0000259" key="1">
    <source>
        <dbReference type="PROSITE" id="PS50075"/>
    </source>
</evidence>
<keyword evidence="3" id="KW-1185">Reference proteome</keyword>
<organism evidence="2 3">
    <name type="scientific">Actinophytocola xanthii</name>
    <dbReference type="NCBI Taxonomy" id="1912961"/>
    <lineage>
        <taxon>Bacteria</taxon>
        <taxon>Bacillati</taxon>
        <taxon>Actinomycetota</taxon>
        <taxon>Actinomycetes</taxon>
        <taxon>Pseudonocardiales</taxon>
        <taxon>Pseudonocardiaceae</taxon>
    </lineage>
</organism>